<gene>
    <name evidence="2" type="ORF">SEMRO_15_G010930.1</name>
</gene>
<dbReference type="Gene3D" id="1.10.510.10">
    <property type="entry name" value="Transferase(Phosphotransferase) domain 1"/>
    <property type="match status" value="1"/>
</dbReference>
<dbReference type="Proteomes" id="UP001153069">
    <property type="component" value="Unassembled WGS sequence"/>
</dbReference>
<proteinExistence type="predicted"/>
<dbReference type="EMBL" id="CAICTM010000015">
    <property type="protein sequence ID" value="CAB9497139.1"/>
    <property type="molecule type" value="Genomic_DNA"/>
</dbReference>
<dbReference type="InterPro" id="IPR000719">
    <property type="entry name" value="Prot_kinase_dom"/>
</dbReference>
<dbReference type="OrthoDB" id="192555at2759"/>
<keyword evidence="3" id="KW-1185">Reference proteome</keyword>
<dbReference type="InterPro" id="IPR050167">
    <property type="entry name" value="Ser_Thr_protein_kinase"/>
</dbReference>
<dbReference type="GO" id="GO:0005737">
    <property type="term" value="C:cytoplasm"/>
    <property type="evidence" value="ECO:0007669"/>
    <property type="project" value="TreeGrafter"/>
</dbReference>
<dbReference type="SMART" id="SM00220">
    <property type="entry name" value="S_TKc"/>
    <property type="match status" value="1"/>
</dbReference>
<reference evidence="2" key="1">
    <citation type="submission" date="2020-06" db="EMBL/GenBank/DDBJ databases">
        <authorList>
            <consortium name="Plant Systems Biology data submission"/>
        </authorList>
    </citation>
    <scope>NUCLEOTIDE SEQUENCE</scope>
    <source>
        <strain evidence="2">D6</strain>
    </source>
</reference>
<dbReference type="PANTHER" id="PTHR23257">
    <property type="entry name" value="SERINE-THREONINE PROTEIN KINASE"/>
    <property type="match status" value="1"/>
</dbReference>
<dbReference type="GO" id="GO:0007165">
    <property type="term" value="P:signal transduction"/>
    <property type="evidence" value="ECO:0007669"/>
    <property type="project" value="TreeGrafter"/>
</dbReference>
<evidence type="ECO:0000259" key="1">
    <source>
        <dbReference type="PROSITE" id="PS50011"/>
    </source>
</evidence>
<feature type="domain" description="Protein kinase" evidence="1">
    <location>
        <begin position="55"/>
        <end position="370"/>
    </location>
</feature>
<sequence>MANSIMSTLSQLDPEVCHKASRYALRVCEEMTKRSSLISDIDDVVPSFSREEIIPNLGELLGKGGFNNVYELHKIDLLSPSPNVTIEKLRGRLANTKEKLAVKFLCDDAMTNPDEFCNGAADLLMEAKYLSALAKHPHPGLIQLYGVAAEGASGFSSGLKGGYFLIIDRLYDTLDRRIDVWREVRRRRSKDTSSTTNRKLLKALYFQRIMVAYDIALALKHLHKLEIVFRDLKPDNIGFGYNNTVKLFDFGLAKELDPYQKLDNGLYKMSGGTGSRRFMAPEVSLSEPYSLSADVYSYAILLWELLSLEKAFGELSSDEHKENVIKGDQRLPFDKDWPLPVTYLLSACWDPDPFKRPSARDVCKALRQELSMCYDSLRAKNSGGQERRPSY</sequence>
<name>A0A9N8D6R5_9STRA</name>
<dbReference type="InterPro" id="IPR011009">
    <property type="entry name" value="Kinase-like_dom_sf"/>
</dbReference>
<dbReference type="Gene3D" id="3.30.200.20">
    <property type="entry name" value="Phosphorylase Kinase, domain 1"/>
    <property type="match status" value="1"/>
</dbReference>
<dbReference type="PROSITE" id="PS50011">
    <property type="entry name" value="PROTEIN_KINASE_DOM"/>
    <property type="match status" value="1"/>
</dbReference>
<protein>
    <submittedName>
        <fullName evidence="2">Ephrin type-B receptor 3</fullName>
    </submittedName>
</protein>
<dbReference type="PANTHER" id="PTHR23257:SF958">
    <property type="entry name" value="SERINE_THREONINE-PROTEIN KINASE WNK4"/>
    <property type="match status" value="1"/>
</dbReference>
<dbReference type="SUPFAM" id="SSF56112">
    <property type="entry name" value="Protein kinase-like (PK-like)"/>
    <property type="match status" value="1"/>
</dbReference>
<dbReference type="GO" id="GO:0005524">
    <property type="term" value="F:ATP binding"/>
    <property type="evidence" value="ECO:0007669"/>
    <property type="project" value="InterPro"/>
</dbReference>
<dbReference type="Pfam" id="PF00069">
    <property type="entry name" value="Pkinase"/>
    <property type="match status" value="1"/>
</dbReference>
<dbReference type="AlphaFoldDB" id="A0A9N8D6R5"/>
<organism evidence="2 3">
    <name type="scientific">Seminavis robusta</name>
    <dbReference type="NCBI Taxonomy" id="568900"/>
    <lineage>
        <taxon>Eukaryota</taxon>
        <taxon>Sar</taxon>
        <taxon>Stramenopiles</taxon>
        <taxon>Ochrophyta</taxon>
        <taxon>Bacillariophyta</taxon>
        <taxon>Bacillariophyceae</taxon>
        <taxon>Bacillariophycidae</taxon>
        <taxon>Naviculales</taxon>
        <taxon>Naviculaceae</taxon>
        <taxon>Seminavis</taxon>
    </lineage>
</organism>
<evidence type="ECO:0000313" key="2">
    <source>
        <dbReference type="EMBL" id="CAB9497139.1"/>
    </source>
</evidence>
<keyword evidence="2" id="KW-0675">Receptor</keyword>
<accession>A0A9N8D6R5</accession>
<comment type="caution">
    <text evidence="2">The sequence shown here is derived from an EMBL/GenBank/DDBJ whole genome shotgun (WGS) entry which is preliminary data.</text>
</comment>
<evidence type="ECO:0000313" key="3">
    <source>
        <dbReference type="Proteomes" id="UP001153069"/>
    </source>
</evidence>
<dbReference type="GO" id="GO:0004672">
    <property type="term" value="F:protein kinase activity"/>
    <property type="evidence" value="ECO:0007669"/>
    <property type="project" value="InterPro"/>
</dbReference>